<evidence type="ECO:0000313" key="6">
    <source>
        <dbReference type="Proteomes" id="UP000321057"/>
    </source>
</evidence>
<keyword evidence="1" id="KW-0472">Membrane</keyword>
<dbReference type="Pfam" id="PF02517">
    <property type="entry name" value="Rce1-like"/>
    <property type="match status" value="1"/>
</dbReference>
<feature type="transmembrane region" description="Helical" evidence="1">
    <location>
        <begin position="7"/>
        <end position="28"/>
    </location>
</feature>
<keyword evidence="1" id="KW-1133">Transmembrane helix</keyword>
<dbReference type="Proteomes" id="UP000321057">
    <property type="component" value="Unassembled WGS sequence"/>
</dbReference>
<proteinExistence type="predicted"/>
<keyword evidence="4" id="KW-0378">Hydrolase</keyword>
<dbReference type="InterPro" id="IPR003675">
    <property type="entry name" value="Rce1/LyrA-like_dom"/>
</dbReference>
<protein>
    <submittedName>
        <fullName evidence="3">CAAX protease family protein</fullName>
    </submittedName>
    <submittedName>
        <fullName evidence="4">Caax amino protease family protein putative membrane protein</fullName>
    </submittedName>
</protein>
<feature type="transmembrane region" description="Helical" evidence="1">
    <location>
        <begin position="136"/>
        <end position="154"/>
    </location>
</feature>
<dbReference type="PANTHER" id="PTHR36435">
    <property type="entry name" value="SLR1288 PROTEIN"/>
    <property type="match status" value="1"/>
</dbReference>
<keyword evidence="4" id="KW-0645">Protease</keyword>
<keyword evidence="1" id="KW-0812">Transmembrane</keyword>
<dbReference type="AlphaFoldDB" id="A0A380SB81"/>
<evidence type="ECO:0000259" key="2">
    <source>
        <dbReference type="Pfam" id="PF02517"/>
    </source>
</evidence>
<accession>A0A380SB81</accession>
<evidence type="ECO:0000313" key="4">
    <source>
        <dbReference type="EMBL" id="SUQ38575.1"/>
    </source>
</evidence>
<dbReference type="PANTHER" id="PTHR36435:SF1">
    <property type="entry name" value="CAAX AMINO TERMINAL PROTEASE FAMILY PROTEIN"/>
    <property type="match status" value="1"/>
</dbReference>
<keyword evidence="6" id="KW-1185">Reference proteome</keyword>
<dbReference type="GO" id="GO:0004175">
    <property type="term" value="F:endopeptidase activity"/>
    <property type="evidence" value="ECO:0007669"/>
    <property type="project" value="UniProtKB-ARBA"/>
</dbReference>
<feature type="transmembrane region" description="Helical" evidence="1">
    <location>
        <begin position="98"/>
        <end position="116"/>
    </location>
</feature>
<dbReference type="OrthoDB" id="1437285at2"/>
<evidence type="ECO:0000313" key="5">
    <source>
        <dbReference type="Proteomes" id="UP000255277"/>
    </source>
</evidence>
<feature type="transmembrane region" description="Helical" evidence="1">
    <location>
        <begin position="218"/>
        <end position="241"/>
    </location>
</feature>
<name>A0A380SB81_STAGA</name>
<dbReference type="GO" id="GO:0006508">
    <property type="term" value="P:proteolysis"/>
    <property type="evidence" value="ECO:0007669"/>
    <property type="project" value="UniProtKB-KW"/>
</dbReference>
<dbReference type="RefSeq" id="WP_052495411.1">
    <property type="nucleotide sequence ID" value="NZ_JXCF01000006.1"/>
</dbReference>
<evidence type="ECO:0000256" key="1">
    <source>
        <dbReference type="SAM" id="Phobius"/>
    </source>
</evidence>
<feature type="transmembrane region" description="Helical" evidence="1">
    <location>
        <begin position="64"/>
        <end position="86"/>
    </location>
</feature>
<evidence type="ECO:0000313" key="3">
    <source>
        <dbReference type="EMBL" id="GEQ06628.1"/>
    </source>
</evidence>
<feature type="transmembrane region" description="Helical" evidence="1">
    <location>
        <begin position="160"/>
        <end position="180"/>
    </location>
</feature>
<dbReference type="GO" id="GO:0080120">
    <property type="term" value="P:CAAX-box protein maturation"/>
    <property type="evidence" value="ECO:0007669"/>
    <property type="project" value="UniProtKB-ARBA"/>
</dbReference>
<dbReference type="InterPro" id="IPR052710">
    <property type="entry name" value="CAAX_protease"/>
</dbReference>
<gene>
    <name evidence="3" type="primary">blpY</name>
    <name evidence="4" type="ORF">NCTC12195_04951</name>
    <name evidence="3" type="ORF">SGA02_24560</name>
</gene>
<dbReference type="EMBL" id="UHDK01000003">
    <property type="protein sequence ID" value="SUQ38575.1"/>
    <property type="molecule type" value="Genomic_DNA"/>
</dbReference>
<organism evidence="4 5">
    <name type="scientific">Staphylococcus gallinarum</name>
    <dbReference type="NCBI Taxonomy" id="1293"/>
    <lineage>
        <taxon>Bacteria</taxon>
        <taxon>Bacillati</taxon>
        <taxon>Bacillota</taxon>
        <taxon>Bacilli</taxon>
        <taxon>Bacillales</taxon>
        <taxon>Staphylococcaceae</taxon>
        <taxon>Staphylococcus</taxon>
    </lineage>
</organism>
<reference evidence="4 5" key="1">
    <citation type="submission" date="2018-06" db="EMBL/GenBank/DDBJ databases">
        <authorList>
            <consortium name="Pathogen Informatics"/>
            <person name="Doyle S."/>
        </authorList>
    </citation>
    <scope>NUCLEOTIDE SEQUENCE [LARGE SCALE GENOMIC DNA]</scope>
    <source>
        <strain evidence="4 5">NCTC12195</strain>
    </source>
</reference>
<reference evidence="3 6" key="2">
    <citation type="submission" date="2019-07" db="EMBL/GenBank/DDBJ databases">
        <title>Whole genome shotgun sequence of Staphylococcus gallinarum NBRC 109767.</title>
        <authorList>
            <person name="Hosoyama A."/>
            <person name="Uohara A."/>
            <person name="Ohji S."/>
            <person name="Ichikawa N."/>
        </authorList>
    </citation>
    <scope>NUCLEOTIDE SEQUENCE [LARGE SCALE GENOMIC DNA]</scope>
    <source>
        <strain evidence="3 6">NBRC 109767</strain>
    </source>
</reference>
<feature type="transmembrane region" description="Helical" evidence="1">
    <location>
        <begin position="187"/>
        <end position="206"/>
    </location>
</feature>
<sequence>MKENSIKFVLLTMITSLLFILVFFISKILPFTDYANHFLSQCFVVCMIIIYIKRKHRLELFQFNLTNFIYGLWLGSFVFIIIILNIVTHLEMIKSIDFTVATIFLLCAYNITIGVFEELIYRGLIFNAFLENNRPIYAAWMSSIIFGIVHLLNLTHNPDYVGAVTQVIYAIFLGMLFAAIYYVTQNLWSVIILHSMLDISSGFYEIKHIGENFNQGTTSITLSFITIIILLPILFIGIKILKNTNR</sequence>
<dbReference type="EMBL" id="BKAX01000007">
    <property type="protein sequence ID" value="GEQ06628.1"/>
    <property type="molecule type" value="Genomic_DNA"/>
</dbReference>
<feature type="domain" description="CAAX prenyl protease 2/Lysostaphin resistance protein A-like" evidence="2">
    <location>
        <begin position="102"/>
        <end position="199"/>
    </location>
</feature>
<dbReference type="Proteomes" id="UP000255277">
    <property type="component" value="Unassembled WGS sequence"/>
</dbReference>
<feature type="transmembrane region" description="Helical" evidence="1">
    <location>
        <begin position="34"/>
        <end position="52"/>
    </location>
</feature>